<proteinExistence type="predicted"/>
<dbReference type="AlphaFoldDB" id="A0A7V7PQU1"/>
<dbReference type="RefSeq" id="WP_150968948.1">
    <property type="nucleotide sequence ID" value="NZ_VZDO01000004.1"/>
</dbReference>
<keyword evidence="4" id="KW-1185">Reference proteome</keyword>
<evidence type="ECO:0000256" key="2">
    <source>
        <dbReference type="SAM" id="Phobius"/>
    </source>
</evidence>
<dbReference type="Gene3D" id="3.90.226.10">
    <property type="entry name" value="2-enoyl-CoA Hydratase, Chain A, domain 1"/>
    <property type="match status" value="1"/>
</dbReference>
<evidence type="ECO:0000313" key="4">
    <source>
        <dbReference type="Proteomes" id="UP000432089"/>
    </source>
</evidence>
<evidence type="ECO:0000313" key="3">
    <source>
        <dbReference type="EMBL" id="KAB0680796.1"/>
    </source>
</evidence>
<organism evidence="3 4">
    <name type="scientific">Plantimonas leprariae</name>
    <dbReference type="NCBI Taxonomy" id="2615207"/>
    <lineage>
        <taxon>Bacteria</taxon>
        <taxon>Pseudomonadati</taxon>
        <taxon>Pseudomonadota</taxon>
        <taxon>Alphaproteobacteria</taxon>
        <taxon>Hyphomicrobiales</taxon>
        <taxon>Aurantimonadaceae</taxon>
        <taxon>Plantimonas</taxon>
    </lineage>
</organism>
<feature type="transmembrane region" description="Helical" evidence="2">
    <location>
        <begin position="22"/>
        <end position="40"/>
    </location>
</feature>
<dbReference type="EMBL" id="VZDO01000004">
    <property type="protein sequence ID" value="KAB0680796.1"/>
    <property type="molecule type" value="Genomic_DNA"/>
</dbReference>
<gene>
    <name evidence="3" type="ORF">F6X38_07335</name>
</gene>
<accession>A0A7V7PQU1</accession>
<evidence type="ECO:0008006" key="5">
    <source>
        <dbReference type="Google" id="ProtNLM"/>
    </source>
</evidence>
<protein>
    <recommendedName>
        <fullName evidence="5">Periplasmic protein-like protein</fullName>
    </recommendedName>
</protein>
<comment type="caution">
    <text evidence="3">The sequence shown here is derived from an EMBL/GenBank/DDBJ whole genome shotgun (WGS) entry which is preliminary data.</text>
</comment>
<keyword evidence="2" id="KW-0812">Transmembrane</keyword>
<evidence type="ECO:0000256" key="1">
    <source>
        <dbReference type="SAM" id="MobiDB-lite"/>
    </source>
</evidence>
<keyword evidence="2" id="KW-0472">Membrane</keyword>
<feature type="region of interest" description="Disordered" evidence="1">
    <location>
        <begin position="54"/>
        <end position="73"/>
    </location>
</feature>
<feature type="region of interest" description="Disordered" evidence="1">
    <location>
        <begin position="273"/>
        <end position="296"/>
    </location>
</feature>
<dbReference type="SUPFAM" id="SSF52096">
    <property type="entry name" value="ClpP/crotonase"/>
    <property type="match status" value="1"/>
</dbReference>
<sequence>MVGDEYSPGAVERLFRRIPDGAILRAVFFVLLALAVGVIGQDYRTMALADADRARTERTEPLPLAPPKPGDQIRPFLPRTIPVAPDRGEPRLPGYDAPAATAAMSQPMQFRMAADRAATAVGRIDVGTAEAFGAFLDGEGRGVKSLILHSPGGSVEDAMAMARLARERKLEMLVPADGYCASACPLFFAGGRYRAAGDHAWIGLHQVYAVDVPGVPRMRDLDRSISDIQATVARCQQLLQEMGVKPDIWIKAMQTPPNDLYVLTPDELSISNYVTKPVQGPPMPPTSTSPERPSAA</sequence>
<name>A0A7V7PQU1_9HYPH</name>
<keyword evidence="2" id="KW-1133">Transmembrane helix</keyword>
<dbReference type="Proteomes" id="UP000432089">
    <property type="component" value="Unassembled WGS sequence"/>
</dbReference>
<dbReference type="InterPro" id="IPR029045">
    <property type="entry name" value="ClpP/crotonase-like_dom_sf"/>
</dbReference>
<reference evidence="3 4" key="1">
    <citation type="submission" date="2019-09" db="EMBL/GenBank/DDBJ databases">
        <title>YIM 132180 draft genome.</title>
        <authorList>
            <person name="Zhang K."/>
        </authorList>
    </citation>
    <scope>NUCLEOTIDE SEQUENCE [LARGE SCALE GENOMIC DNA]</scope>
    <source>
        <strain evidence="3 4">YIM 132180</strain>
    </source>
</reference>